<name>A0A0L8HJJ1_OCTBM</name>
<dbReference type="AlphaFoldDB" id="A0A0L8HJJ1"/>
<organism evidence="1">
    <name type="scientific">Octopus bimaculoides</name>
    <name type="common">California two-spotted octopus</name>
    <dbReference type="NCBI Taxonomy" id="37653"/>
    <lineage>
        <taxon>Eukaryota</taxon>
        <taxon>Metazoa</taxon>
        <taxon>Spiralia</taxon>
        <taxon>Lophotrochozoa</taxon>
        <taxon>Mollusca</taxon>
        <taxon>Cephalopoda</taxon>
        <taxon>Coleoidea</taxon>
        <taxon>Octopodiformes</taxon>
        <taxon>Octopoda</taxon>
        <taxon>Incirrata</taxon>
        <taxon>Octopodidae</taxon>
        <taxon>Octopus</taxon>
    </lineage>
</organism>
<proteinExistence type="predicted"/>
<dbReference type="EMBL" id="KQ418010">
    <property type="protein sequence ID" value="KOF89289.1"/>
    <property type="molecule type" value="Genomic_DNA"/>
</dbReference>
<gene>
    <name evidence="1" type="ORF">OCBIM_22013316mg</name>
</gene>
<reference evidence="1" key="1">
    <citation type="submission" date="2015-07" db="EMBL/GenBank/DDBJ databases">
        <title>MeaNS - Measles Nucleotide Surveillance Program.</title>
        <authorList>
            <person name="Tran T."/>
            <person name="Druce J."/>
        </authorList>
    </citation>
    <scope>NUCLEOTIDE SEQUENCE</scope>
    <source>
        <strain evidence="1">UCB-OBI-ISO-001</strain>
        <tissue evidence="1">Gonad</tissue>
    </source>
</reference>
<protein>
    <submittedName>
        <fullName evidence="1">Uncharacterized protein</fullName>
    </submittedName>
</protein>
<sequence>MVLSNDHNITMMFLLVMCKSCKMQQHTTEATDSSINKLQIKETILNKKKPAINNWIKLNECQQLL</sequence>
<accession>A0A0L8HJJ1</accession>
<evidence type="ECO:0000313" key="1">
    <source>
        <dbReference type="EMBL" id="KOF89289.1"/>
    </source>
</evidence>